<proteinExistence type="predicted"/>
<feature type="transmembrane region" description="Helical" evidence="1">
    <location>
        <begin position="105"/>
        <end position="136"/>
    </location>
</feature>
<keyword evidence="1" id="KW-0812">Transmembrane</keyword>
<dbReference type="Proteomes" id="UP000268844">
    <property type="component" value="Unassembled WGS sequence"/>
</dbReference>
<feature type="transmembrane region" description="Helical" evidence="1">
    <location>
        <begin position="148"/>
        <end position="172"/>
    </location>
</feature>
<feature type="transmembrane region" description="Helical" evidence="1">
    <location>
        <begin position="30"/>
        <end position="53"/>
    </location>
</feature>
<evidence type="ECO:0000256" key="1">
    <source>
        <dbReference type="SAM" id="Phobius"/>
    </source>
</evidence>
<dbReference type="AlphaFoldDB" id="A0A3S4D450"/>
<accession>A0A3S4D450</accession>
<dbReference type="RefSeq" id="WP_126149543.1">
    <property type="nucleotide sequence ID" value="NZ_JBHTMH010000001.1"/>
</dbReference>
<keyword evidence="1" id="KW-0472">Membrane</keyword>
<evidence type="ECO:0008006" key="4">
    <source>
        <dbReference type="Google" id="ProtNLM"/>
    </source>
</evidence>
<protein>
    <recommendedName>
        <fullName evidence="4">Yip1 domain-containing protein</fullName>
    </recommendedName>
</protein>
<sequence length="181" mass="19213">MKIWALLSAAFAGWVEIVRGEADWRRHFVITMPGLVTALVLFLVFAFLSVVVASTSVGIPTLSGFIAVMLVQALGIVALVIGLYATRMMVPTEARLLDALVPGVYLLVLYIILGTILSLFGGAVLLLLWAIMAVLLYRLGRMAAGWPLGVSVGFALLTLVLLVGMPLTLYMLTGPTAAPAA</sequence>
<dbReference type="EMBL" id="UZWD01000017">
    <property type="protein sequence ID" value="VDS03954.1"/>
    <property type="molecule type" value="Genomic_DNA"/>
</dbReference>
<name>A0A3S4D450_9HYPH</name>
<reference evidence="2 3" key="1">
    <citation type="submission" date="2018-12" db="EMBL/GenBank/DDBJ databases">
        <authorList>
            <person name="Criscuolo A."/>
        </authorList>
    </citation>
    <scope>NUCLEOTIDE SEQUENCE [LARGE SCALE GENOMIC DNA]</scope>
    <source>
        <strain evidence="2">ACIP1116281</strain>
    </source>
</reference>
<feature type="transmembrane region" description="Helical" evidence="1">
    <location>
        <begin position="65"/>
        <end position="85"/>
    </location>
</feature>
<organism evidence="2 3">
    <name type="scientific">Devosia equisanguinis</name>
    <dbReference type="NCBI Taxonomy" id="2490941"/>
    <lineage>
        <taxon>Bacteria</taxon>
        <taxon>Pseudomonadati</taxon>
        <taxon>Pseudomonadota</taxon>
        <taxon>Alphaproteobacteria</taxon>
        <taxon>Hyphomicrobiales</taxon>
        <taxon>Devosiaceae</taxon>
        <taxon>Devosia</taxon>
    </lineage>
</organism>
<evidence type="ECO:0000313" key="2">
    <source>
        <dbReference type="EMBL" id="VDS03954.1"/>
    </source>
</evidence>
<evidence type="ECO:0000313" key="3">
    <source>
        <dbReference type="Proteomes" id="UP000268844"/>
    </source>
</evidence>
<keyword evidence="1" id="KW-1133">Transmembrane helix</keyword>
<gene>
    <name evidence="2" type="ORF">DEVEQU_01083</name>
</gene>
<keyword evidence="3" id="KW-1185">Reference proteome</keyword>
<dbReference type="OrthoDB" id="7949537at2"/>